<evidence type="ECO:0000313" key="3">
    <source>
        <dbReference type="Proteomes" id="UP000243542"/>
    </source>
</evidence>
<comment type="caution">
    <text evidence="2">The sequence shown here is derived from an EMBL/GenBank/DDBJ whole genome shotgun (WGS) entry which is preliminary data.</text>
</comment>
<dbReference type="GO" id="GO:0043531">
    <property type="term" value="F:ADP binding"/>
    <property type="evidence" value="ECO:0007669"/>
    <property type="project" value="InterPro"/>
</dbReference>
<dbReference type="AlphaFoldDB" id="A0A2A9FG52"/>
<proteinExistence type="predicted"/>
<organism evidence="2 3">
    <name type="scientific">Amycolatopsis sulphurea</name>
    <dbReference type="NCBI Taxonomy" id="76022"/>
    <lineage>
        <taxon>Bacteria</taxon>
        <taxon>Bacillati</taxon>
        <taxon>Actinomycetota</taxon>
        <taxon>Actinomycetes</taxon>
        <taxon>Pseudonocardiales</taxon>
        <taxon>Pseudonocardiaceae</taxon>
        <taxon>Amycolatopsis</taxon>
    </lineage>
</organism>
<dbReference type="Proteomes" id="UP000243542">
    <property type="component" value="Unassembled WGS sequence"/>
</dbReference>
<dbReference type="Gene3D" id="3.40.50.300">
    <property type="entry name" value="P-loop containing nucleotide triphosphate hydrolases"/>
    <property type="match status" value="1"/>
</dbReference>
<dbReference type="EMBL" id="PDJK01000002">
    <property type="protein sequence ID" value="PFG49903.1"/>
    <property type="molecule type" value="Genomic_DNA"/>
</dbReference>
<dbReference type="RefSeq" id="WP_141544527.1">
    <property type="nucleotide sequence ID" value="NZ_JBIAKZ010000045.1"/>
</dbReference>
<dbReference type="InterPro" id="IPR003593">
    <property type="entry name" value="AAA+_ATPase"/>
</dbReference>
<dbReference type="PANTHER" id="PTHR47691:SF3">
    <property type="entry name" value="HTH-TYPE TRANSCRIPTIONAL REGULATOR RV0890C-RELATED"/>
    <property type="match status" value="1"/>
</dbReference>
<dbReference type="PANTHER" id="PTHR47691">
    <property type="entry name" value="REGULATOR-RELATED"/>
    <property type="match status" value="1"/>
</dbReference>
<protein>
    <recommendedName>
        <fullName evidence="1">AAA+ ATPase domain-containing protein</fullName>
    </recommendedName>
</protein>
<dbReference type="SMART" id="SM00382">
    <property type="entry name" value="AAA"/>
    <property type="match status" value="1"/>
</dbReference>
<keyword evidence="3" id="KW-1185">Reference proteome</keyword>
<sequence>MSWEKPATAAEFVQRLRELRLSVGQPSLRRLQQLGGRTTVPSGDVVDALPRSTVSTVLRGSKLPRADFVSVFVTACLVHGKHSAEEVAEVTAHWLGHWRALYAAGDGADLVPIPDVPKPAVAPRQLPFDVSLLVGREADFAAAEAMARLPRRENVFLISGPAGVGKSAFAIRWAHRQLDGSPDGQLYVDLRSARGPRSTANAVGALLSGLGVAEADCPADPRRRVDLYRSLVADRRLLVVLDNARDAAQVRPLLATGRRCRTVITSRNRMSGLVAREGARRMFLGALRPKAARTLLAAVIGEEYLFGARAELAELAELCAYLPLVLRLAAVKFADRPEQGFPNFVRDLREGERLVSLALDDDTDTSPAAALESSYCAVGNDAQRHFRALGCAGQGEFTLEQAAALAGIPLPEAARLAGLLAAEHLVDVRGDRIRLHRVLQAFARVKAAIAGDEPTAACGAGHGSLQLAAW</sequence>
<evidence type="ECO:0000259" key="1">
    <source>
        <dbReference type="SMART" id="SM00382"/>
    </source>
</evidence>
<dbReference type="InterPro" id="IPR027417">
    <property type="entry name" value="P-loop_NTPase"/>
</dbReference>
<gene>
    <name evidence="2" type="ORF">ATK36_5096</name>
</gene>
<reference evidence="2 3" key="1">
    <citation type="submission" date="2017-10" db="EMBL/GenBank/DDBJ databases">
        <title>Sequencing the genomes of 1000 actinobacteria strains.</title>
        <authorList>
            <person name="Klenk H.-P."/>
        </authorList>
    </citation>
    <scope>NUCLEOTIDE SEQUENCE [LARGE SCALE GENOMIC DNA]</scope>
    <source>
        <strain evidence="2 3">DSM 46092</strain>
    </source>
</reference>
<evidence type="ECO:0000313" key="2">
    <source>
        <dbReference type="EMBL" id="PFG49903.1"/>
    </source>
</evidence>
<accession>A0A2A9FG52</accession>
<feature type="domain" description="AAA+ ATPase" evidence="1">
    <location>
        <begin position="152"/>
        <end position="288"/>
    </location>
</feature>
<name>A0A2A9FG52_9PSEU</name>
<dbReference type="SUPFAM" id="SSF52540">
    <property type="entry name" value="P-loop containing nucleoside triphosphate hydrolases"/>
    <property type="match status" value="1"/>
</dbReference>